<gene>
    <name evidence="1" type="ORF">EDD18DRAFT_1333494</name>
</gene>
<accession>A0AA39Q2N0</accession>
<protein>
    <submittedName>
        <fullName evidence="1">Uncharacterized protein</fullName>
    </submittedName>
</protein>
<dbReference type="EMBL" id="JAUEPU010000023">
    <property type="protein sequence ID" value="KAK0493673.1"/>
    <property type="molecule type" value="Genomic_DNA"/>
</dbReference>
<name>A0AA39Q2N0_9AGAR</name>
<keyword evidence="2" id="KW-1185">Reference proteome</keyword>
<sequence length="265" mass="30538">MSASKEDSEQERDIRRKFYCAAIHTEMPAIYLEELKGDAWLRRTIRRRTAYKRMTYVDVVPHAMRIVNITFTGRRGPYYIFNVGKQAFNGLIHPVLCIIHDSMDSILVVIGSLEQIRPYDVYLDEDDADDGNTALAGDTAMICDGTTATRESPERRAVVGLHGDQPTMKTVAEKHSYPRVPVVLLHPVLAGERCRRRLGASRDDILLLDSDRIIDVGIDLRRKMLIFHDGGDLYYRLQRFPGDYEACRNPRRLENPQLHFTYHFK</sequence>
<dbReference type="Proteomes" id="UP001175228">
    <property type="component" value="Unassembled WGS sequence"/>
</dbReference>
<proteinExistence type="predicted"/>
<evidence type="ECO:0000313" key="1">
    <source>
        <dbReference type="EMBL" id="KAK0493673.1"/>
    </source>
</evidence>
<reference evidence="1" key="1">
    <citation type="submission" date="2023-06" db="EMBL/GenBank/DDBJ databases">
        <authorList>
            <consortium name="Lawrence Berkeley National Laboratory"/>
            <person name="Ahrendt S."/>
            <person name="Sahu N."/>
            <person name="Indic B."/>
            <person name="Wong-Bajracharya J."/>
            <person name="Merenyi Z."/>
            <person name="Ke H.-M."/>
            <person name="Monk M."/>
            <person name="Kocsube S."/>
            <person name="Drula E."/>
            <person name="Lipzen A."/>
            <person name="Balint B."/>
            <person name="Henrissat B."/>
            <person name="Andreopoulos B."/>
            <person name="Martin F.M."/>
            <person name="Harder C.B."/>
            <person name="Rigling D."/>
            <person name="Ford K.L."/>
            <person name="Foster G.D."/>
            <person name="Pangilinan J."/>
            <person name="Papanicolaou A."/>
            <person name="Barry K."/>
            <person name="LaButti K."/>
            <person name="Viragh M."/>
            <person name="Koriabine M."/>
            <person name="Yan M."/>
            <person name="Riley R."/>
            <person name="Champramary S."/>
            <person name="Plett K.L."/>
            <person name="Tsai I.J."/>
            <person name="Slot J."/>
            <person name="Sipos G."/>
            <person name="Plett J."/>
            <person name="Nagy L.G."/>
            <person name="Grigoriev I.V."/>
        </authorList>
    </citation>
    <scope>NUCLEOTIDE SEQUENCE</scope>
    <source>
        <strain evidence="1">HWK02</strain>
    </source>
</reference>
<evidence type="ECO:0000313" key="2">
    <source>
        <dbReference type="Proteomes" id="UP001175228"/>
    </source>
</evidence>
<dbReference type="AlphaFoldDB" id="A0AA39Q2N0"/>
<comment type="caution">
    <text evidence="1">The sequence shown here is derived from an EMBL/GenBank/DDBJ whole genome shotgun (WGS) entry which is preliminary data.</text>
</comment>
<organism evidence="1 2">
    <name type="scientific">Armillaria luteobubalina</name>
    <dbReference type="NCBI Taxonomy" id="153913"/>
    <lineage>
        <taxon>Eukaryota</taxon>
        <taxon>Fungi</taxon>
        <taxon>Dikarya</taxon>
        <taxon>Basidiomycota</taxon>
        <taxon>Agaricomycotina</taxon>
        <taxon>Agaricomycetes</taxon>
        <taxon>Agaricomycetidae</taxon>
        <taxon>Agaricales</taxon>
        <taxon>Marasmiineae</taxon>
        <taxon>Physalacriaceae</taxon>
        <taxon>Armillaria</taxon>
    </lineage>
</organism>